<gene>
    <name evidence="2" type="ORF">VSR73_33015</name>
</gene>
<sequence length="59" mass="6238">MAAPKYRAPKTEAAWSGRGRVPTGSRTQRTATGNSFVTDISATPPSRPNDPDRPVAAGR</sequence>
<accession>A0ABU9S0L2</accession>
<dbReference type="Proteomes" id="UP001489897">
    <property type="component" value="Unassembled WGS sequence"/>
</dbReference>
<evidence type="ECO:0000313" key="2">
    <source>
        <dbReference type="EMBL" id="MEM5425864.1"/>
    </source>
</evidence>
<feature type="region of interest" description="Disordered" evidence="1">
    <location>
        <begin position="1"/>
        <end position="59"/>
    </location>
</feature>
<dbReference type="SUPFAM" id="SSF81273">
    <property type="entry name" value="H-NS histone-like proteins"/>
    <property type="match status" value="1"/>
</dbReference>
<comment type="caution">
    <text evidence="2">The sequence shown here is derived from an EMBL/GenBank/DDBJ whole genome shotgun (WGS) entry which is preliminary data.</text>
</comment>
<reference evidence="2 3" key="1">
    <citation type="submission" date="2024-01" db="EMBL/GenBank/DDBJ databases">
        <title>The diversity of rhizobia nodulating Mimosa spp. in eleven states of Brazil covering several biomes is determined by host plant, location, and edaphic factors.</title>
        <authorList>
            <person name="Rouws L."/>
            <person name="Barauna A."/>
            <person name="Beukes C."/>
            <person name="De Faria S.M."/>
            <person name="Gross E."/>
            <person name="Dos Reis Junior F.B."/>
            <person name="Simon M."/>
            <person name="Maluk M."/>
            <person name="Odee D.W."/>
            <person name="Kenicer G."/>
            <person name="Young J.P.W."/>
            <person name="Reis V.M."/>
            <person name="Zilli J."/>
            <person name="James E.K."/>
        </authorList>
    </citation>
    <scope>NUCLEOTIDE SEQUENCE [LARGE SCALE GENOMIC DNA]</scope>
    <source>
        <strain evidence="2 3">JPY167</strain>
    </source>
</reference>
<feature type="compositionally biased region" description="Polar residues" evidence="1">
    <location>
        <begin position="24"/>
        <end position="44"/>
    </location>
</feature>
<evidence type="ECO:0000256" key="1">
    <source>
        <dbReference type="SAM" id="MobiDB-lite"/>
    </source>
</evidence>
<dbReference type="EMBL" id="JAYMRV010000013">
    <property type="protein sequence ID" value="MEM5425864.1"/>
    <property type="molecule type" value="Genomic_DNA"/>
</dbReference>
<proteinExistence type="predicted"/>
<organism evidence="2 3">
    <name type="scientific">Paraburkholderia ferrariae</name>
    <dbReference type="NCBI Taxonomy" id="386056"/>
    <lineage>
        <taxon>Bacteria</taxon>
        <taxon>Pseudomonadati</taxon>
        <taxon>Pseudomonadota</taxon>
        <taxon>Betaproteobacteria</taxon>
        <taxon>Burkholderiales</taxon>
        <taxon>Burkholderiaceae</taxon>
        <taxon>Paraburkholderia</taxon>
    </lineage>
</organism>
<evidence type="ECO:0000313" key="3">
    <source>
        <dbReference type="Proteomes" id="UP001489897"/>
    </source>
</evidence>
<name>A0ABU9S0L2_9BURK</name>
<dbReference type="Gene3D" id="3.30.160.510">
    <property type="entry name" value="Histone-like nucleoid-structuring protein H-NS"/>
    <property type="match status" value="1"/>
</dbReference>
<keyword evidence="3" id="KW-1185">Reference proteome</keyword>
<protein>
    <submittedName>
        <fullName evidence="2">Uncharacterized protein</fullName>
    </submittedName>
</protein>